<protein>
    <recommendedName>
        <fullName evidence="2">VQ domain-containing protein</fullName>
    </recommendedName>
</protein>
<evidence type="ECO:0000313" key="4">
    <source>
        <dbReference type="Proteomes" id="UP000886520"/>
    </source>
</evidence>
<dbReference type="OrthoDB" id="2006594at2759"/>
<feature type="compositionally biased region" description="Low complexity" evidence="1">
    <location>
        <begin position="19"/>
        <end position="69"/>
    </location>
</feature>
<evidence type="ECO:0000256" key="1">
    <source>
        <dbReference type="SAM" id="MobiDB-lite"/>
    </source>
</evidence>
<dbReference type="AlphaFoldDB" id="A0A9D4UWP4"/>
<feature type="region of interest" description="Disordered" evidence="1">
    <location>
        <begin position="88"/>
        <end position="114"/>
    </location>
</feature>
<feature type="compositionally biased region" description="Polar residues" evidence="1">
    <location>
        <begin position="176"/>
        <end position="188"/>
    </location>
</feature>
<organism evidence="3 4">
    <name type="scientific">Adiantum capillus-veneris</name>
    <name type="common">Maidenhair fern</name>
    <dbReference type="NCBI Taxonomy" id="13818"/>
    <lineage>
        <taxon>Eukaryota</taxon>
        <taxon>Viridiplantae</taxon>
        <taxon>Streptophyta</taxon>
        <taxon>Embryophyta</taxon>
        <taxon>Tracheophyta</taxon>
        <taxon>Polypodiopsida</taxon>
        <taxon>Polypodiidae</taxon>
        <taxon>Polypodiales</taxon>
        <taxon>Pteridineae</taxon>
        <taxon>Pteridaceae</taxon>
        <taxon>Vittarioideae</taxon>
        <taxon>Adiantum</taxon>
    </lineage>
</organism>
<gene>
    <name evidence="3" type="ORF">GOP47_0010874</name>
</gene>
<dbReference type="EMBL" id="JABFUD020000010">
    <property type="protein sequence ID" value="KAI5074913.1"/>
    <property type="molecule type" value="Genomic_DNA"/>
</dbReference>
<dbReference type="InterPro" id="IPR008889">
    <property type="entry name" value="VQ"/>
</dbReference>
<evidence type="ECO:0000313" key="3">
    <source>
        <dbReference type="EMBL" id="KAI5074913.1"/>
    </source>
</evidence>
<dbReference type="Proteomes" id="UP000886520">
    <property type="component" value="Chromosome 10"/>
</dbReference>
<feature type="region of interest" description="Disordered" evidence="1">
    <location>
        <begin position="19"/>
        <end position="74"/>
    </location>
</feature>
<feature type="domain" description="VQ" evidence="2">
    <location>
        <begin position="71"/>
        <end position="93"/>
    </location>
</feature>
<proteinExistence type="predicted"/>
<reference evidence="3" key="1">
    <citation type="submission" date="2021-01" db="EMBL/GenBank/DDBJ databases">
        <title>Adiantum capillus-veneris genome.</title>
        <authorList>
            <person name="Fang Y."/>
            <person name="Liao Q."/>
        </authorList>
    </citation>
    <scope>NUCLEOTIDE SEQUENCE</scope>
    <source>
        <strain evidence="3">H3</strain>
        <tissue evidence="3">Leaf</tissue>
    </source>
</reference>
<feature type="compositionally biased region" description="Low complexity" evidence="1">
    <location>
        <begin position="88"/>
        <end position="107"/>
    </location>
</feature>
<accession>A0A9D4UWP4</accession>
<comment type="caution">
    <text evidence="3">The sequence shown here is derived from an EMBL/GenBank/DDBJ whole genome shotgun (WGS) entry which is preliminary data.</text>
</comment>
<keyword evidence="4" id="KW-1185">Reference proteome</keyword>
<evidence type="ECO:0000259" key="2">
    <source>
        <dbReference type="Pfam" id="PF05678"/>
    </source>
</evidence>
<name>A0A9D4UWP4_ADICA</name>
<feature type="region of interest" description="Disordered" evidence="1">
    <location>
        <begin position="175"/>
        <end position="216"/>
    </location>
</feature>
<sequence>MAAACTSMEIHDRRLAISKASASKISKPSASPVLKGLSASASASASSPASSSPPRQLPSSITSSPSRPIAKVVNADPSSFRRVVQELTGTTTPSLASPSSTTSAGTSPRLPSRLQRIAPPPLRAAMRNSVPEHQQQQTLLEQMQQQRHQASQMFLLQQHHMAKVGPLSSPPLSFPDVSSSNPNYNTPQFGKATPNHGSEPAPQIGNPNSNFSQSLPMLSPHLLSPLPALTPGDSTWANPIEALAHSPKLSTSSSLPPLLPLPNLSTSSSNNGYGNGLLAKPTYTSKGLNDGLSVRPLPGSFVMNSVVKSEGQPLPPLLSTPLQTTGFNGVLPPWSPSPLPFSPGSFPPSPGLGPPTMPQVNNGQFNAHFKYGSNMNPNMSNNFNF</sequence>
<dbReference type="Pfam" id="PF05678">
    <property type="entry name" value="VQ"/>
    <property type="match status" value="1"/>
</dbReference>